<evidence type="ECO:0000313" key="2">
    <source>
        <dbReference type="EMBL" id="SEC24549.1"/>
    </source>
</evidence>
<feature type="transmembrane region" description="Helical" evidence="1">
    <location>
        <begin position="70"/>
        <end position="87"/>
    </location>
</feature>
<proteinExistence type="predicted"/>
<reference evidence="2 3" key="1">
    <citation type="submission" date="2016-10" db="EMBL/GenBank/DDBJ databases">
        <authorList>
            <person name="de Groot N.N."/>
        </authorList>
    </citation>
    <scope>NUCLEOTIDE SEQUENCE [LARGE SCALE GENOMIC DNA]</scope>
    <source>
        <strain evidence="2 3">AB35.6</strain>
    </source>
</reference>
<evidence type="ECO:0008006" key="4">
    <source>
        <dbReference type="Google" id="ProtNLM"/>
    </source>
</evidence>
<keyword evidence="1" id="KW-0472">Membrane</keyword>
<feature type="transmembrane region" description="Helical" evidence="1">
    <location>
        <begin position="258"/>
        <end position="280"/>
    </location>
</feature>
<protein>
    <recommendedName>
        <fullName evidence="4">Glycosyltransferase RgtA/B/C/D-like domain-containing protein</fullName>
    </recommendedName>
</protein>
<feature type="transmembrane region" description="Helical" evidence="1">
    <location>
        <begin position="38"/>
        <end position="58"/>
    </location>
</feature>
<name>A0A1H4QXY8_9BACT</name>
<gene>
    <name evidence="2" type="ORF">SAMN05443244_3000</name>
</gene>
<dbReference type="Proteomes" id="UP000182409">
    <property type="component" value="Unassembled WGS sequence"/>
</dbReference>
<keyword evidence="1" id="KW-1133">Transmembrane helix</keyword>
<feature type="transmembrane region" description="Helical" evidence="1">
    <location>
        <begin position="173"/>
        <end position="190"/>
    </location>
</feature>
<dbReference type="EMBL" id="FNSD01000001">
    <property type="protein sequence ID" value="SEC24549.1"/>
    <property type="molecule type" value="Genomic_DNA"/>
</dbReference>
<keyword evidence="1" id="KW-0812">Transmembrane</keyword>
<feature type="transmembrane region" description="Helical" evidence="1">
    <location>
        <begin position="138"/>
        <end position="161"/>
    </location>
</feature>
<dbReference type="AlphaFoldDB" id="A0A1H4QXY8"/>
<feature type="transmembrane region" description="Helical" evidence="1">
    <location>
        <begin position="220"/>
        <end position="246"/>
    </location>
</feature>
<feature type="transmembrane region" description="Helical" evidence="1">
    <location>
        <begin position="326"/>
        <end position="348"/>
    </location>
</feature>
<dbReference type="OrthoDB" id="9553993at2"/>
<evidence type="ECO:0000256" key="1">
    <source>
        <dbReference type="SAM" id="Phobius"/>
    </source>
</evidence>
<sequence length="382" mass="42299">MPCQPIVGSTARDKLLVTTFVLLAAVESIVVAEAHGGHGILGALLYAMMLGAAVSWLLLRAHGDNFRRVFSSRVFWISIVLLIGVLAEKHYLSTLGIQNRISTAKALEFPARALLLHGHDLYSVTAGETPISPGPGWIILWAPLSIFNLTAFIPVLALLFAYGVLFRRDRVRAGLFALLMLVQMLFLSEMRNGQDLFAISLMLVALALLLEDAPVSNHHLVLLGVLGGIIASARIPMIIMTSLIGLGLWRRDRRVGTIFLALSVGTAMVWHGLFYLWAIYDGDWYQPLHVLGRASRAGKKPRLLSMSALPVVLMGIYRRMGKTSMTWLLSTFLLMITLFAPVGIGEYLESRQLDWEGANYIVFPVPLLLTYILFHTLQRRDA</sequence>
<feature type="transmembrane region" description="Helical" evidence="1">
    <location>
        <begin position="196"/>
        <end position="213"/>
    </location>
</feature>
<feature type="transmembrane region" description="Helical" evidence="1">
    <location>
        <begin position="360"/>
        <end position="377"/>
    </location>
</feature>
<accession>A0A1H4QXY8</accession>
<organism evidence="2 3">
    <name type="scientific">Terriglobus roseus</name>
    <dbReference type="NCBI Taxonomy" id="392734"/>
    <lineage>
        <taxon>Bacteria</taxon>
        <taxon>Pseudomonadati</taxon>
        <taxon>Acidobacteriota</taxon>
        <taxon>Terriglobia</taxon>
        <taxon>Terriglobales</taxon>
        <taxon>Acidobacteriaceae</taxon>
        <taxon>Terriglobus</taxon>
    </lineage>
</organism>
<evidence type="ECO:0000313" key="3">
    <source>
        <dbReference type="Proteomes" id="UP000182409"/>
    </source>
</evidence>